<dbReference type="InterPro" id="IPR052158">
    <property type="entry name" value="INH-QAR"/>
</dbReference>
<dbReference type="OrthoDB" id="186587at2"/>
<proteinExistence type="predicted"/>
<dbReference type="InterPro" id="IPR002818">
    <property type="entry name" value="DJ-1/PfpI"/>
</dbReference>
<dbReference type="SUPFAM" id="SSF52317">
    <property type="entry name" value="Class I glutamine amidotransferase-like"/>
    <property type="match status" value="1"/>
</dbReference>
<dbReference type="EMBL" id="CP019948">
    <property type="protein sequence ID" value="ARN82625.1"/>
    <property type="molecule type" value="Genomic_DNA"/>
</dbReference>
<sequence length="279" mass="29524">MIDIDRRTAAMFALLAPFAVGSAGAQTPKPQAPTPDVGHDMSMTEDESGKVHWMGNEQIAMLMYPGMTVLDLIGPQFMFAGLMGAKVLLVAKSLDPVTSDAGITLLPTATFETCPRDLTVLFTPGGVDGTLAAAADPETRAFMADRGARAKYVTSVCSGSLILGAAGLLKGYKATSHWSVRDALAGFGAIPTDARVVRDRNRITGAGVTAGLDFGLTMVAELRDRTYAECIQLMSEYDPAPPFNAGSMKTASAEVKDPMIKMLAGFKRDAEELARATRI</sequence>
<dbReference type="Pfam" id="PF01965">
    <property type="entry name" value="DJ-1_PfpI"/>
    <property type="match status" value="1"/>
</dbReference>
<dbReference type="KEGG" id="mbry:B1812_17725"/>
<dbReference type="Proteomes" id="UP000193978">
    <property type="component" value="Chromosome"/>
</dbReference>
<feature type="chain" id="PRO_5013366294" evidence="1">
    <location>
        <begin position="26"/>
        <end position="279"/>
    </location>
</feature>
<keyword evidence="1" id="KW-0732">Signal</keyword>
<protein>
    <submittedName>
        <fullName evidence="3">Thiamine biosynthesis protein ThiJ</fullName>
    </submittedName>
</protein>
<dbReference type="RefSeq" id="WP_085772756.1">
    <property type="nucleotide sequence ID" value="NZ_AP027149.1"/>
</dbReference>
<keyword evidence="4" id="KW-1185">Reference proteome</keyword>
<dbReference type="Gene3D" id="3.40.50.880">
    <property type="match status" value="1"/>
</dbReference>
<organism evidence="3 4">
    <name type="scientific">Methylocystis bryophila</name>
    <dbReference type="NCBI Taxonomy" id="655015"/>
    <lineage>
        <taxon>Bacteria</taxon>
        <taxon>Pseudomonadati</taxon>
        <taxon>Pseudomonadota</taxon>
        <taxon>Alphaproteobacteria</taxon>
        <taxon>Hyphomicrobiales</taxon>
        <taxon>Methylocystaceae</taxon>
        <taxon>Methylocystis</taxon>
    </lineage>
</organism>
<name>A0A1W6MYG8_9HYPH</name>
<evidence type="ECO:0000313" key="4">
    <source>
        <dbReference type="Proteomes" id="UP000193978"/>
    </source>
</evidence>
<evidence type="ECO:0000313" key="3">
    <source>
        <dbReference type="EMBL" id="ARN82625.1"/>
    </source>
</evidence>
<feature type="domain" description="DJ-1/PfpI" evidence="2">
    <location>
        <begin position="58"/>
        <end position="220"/>
    </location>
</feature>
<reference evidence="3 4" key="1">
    <citation type="submission" date="2017-02" db="EMBL/GenBank/DDBJ databases">
        <authorList>
            <person name="Peterson S.W."/>
        </authorList>
    </citation>
    <scope>NUCLEOTIDE SEQUENCE [LARGE SCALE GENOMIC DNA]</scope>
    <source>
        <strain evidence="3 4">S285</strain>
    </source>
</reference>
<feature type="signal peptide" evidence="1">
    <location>
        <begin position="1"/>
        <end position="25"/>
    </location>
</feature>
<accession>A0A1W6MYG8</accession>
<gene>
    <name evidence="3" type="ORF">B1812_17725</name>
</gene>
<dbReference type="PANTHER" id="PTHR43130:SF2">
    <property type="entry name" value="DJ-1_PFPI DOMAIN-CONTAINING PROTEIN"/>
    <property type="match status" value="1"/>
</dbReference>
<dbReference type="CDD" id="cd03139">
    <property type="entry name" value="GATase1_PfpI_2"/>
    <property type="match status" value="1"/>
</dbReference>
<evidence type="ECO:0000256" key="1">
    <source>
        <dbReference type="SAM" id="SignalP"/>
    </source>
</evidence>
<dbReference type="AlphaFoldDB" id="A0A1W6MYG8"/>
<evidence type="ECO:0000259" key="2">
    <source>
        <dbReference type="Pfam" id="PF01965"/>
    </source>
</evidence>
<dbReference type="PANTHER" id="PTHR43130">
    <property type="entry name" value="ARAC-FAMILY TRANSCRIPTIONAL REGULATOR"/>
    <property type="match status" value="1"/>
</dbReference>
<dbReference type="GO" id="GO:0006355">
    <property type="term" value="P:regulation of DNA-templated transcription"/>
    <property type="evidence" value="ECO:0007669"/>
    <property type="project" value="TreeGrafter"/>
</dbReference>
<dbReference type="STRING" id="655015.B1812_17725"/>
<dbReference type="InterPro" id="IPR029062">
    <property type="entry name" value="Class_I_gatase-like"/>
</dbReference>